<dbReference type="SUPFAM" id="SSF103473">
    <property type="entry name" value="MFS general substrate transporter"/>
    <property type="match status" value="1"/>
</dbReference>
<feature type="transmembrane region" description="Helical" evidence="7">
    <location>
        <begin position="347"/>
        <end position="369"/>
    </location>
</feature>
<keyword evidence="3" id="KW-1003">Cell membrane</keyword>
<accession>A0ABD7YTR7</accession>
<feature type="transmembrane region" description="Helical" evidence="7">
    <location>
        <begin position="284"/>
        <end position="305"/>
    </location>
</feature>
<comment type="subcellular location">
    <subcellularLocation>
        <location evidence="1">Cell membrane</location>
        <topology evidence="1">Multi-pass membrane protein</topology>
    </subcellularLocation>
</comment>
<dbReference type="CDD" id="cd06173">
    <property type="entry name" value="MFS_MefA_like"/>
    <property type="match status" value="1"/>
</dbReference>
<dbReference type="RefSeq" id="WP_283473708.1">
    <property type="nucleotide sequence ID" value="NZ_CP114501.1"/>
</dbReference>
<evidence type="ECO:0000313" key="9">
    <source>
        <dbReference type="EMBL" id="WHS17367.1"/>
    </source>
</evidence>
<feature type="transmembrane region" description="Helical" evidence="7">
    <location>
        <begin position="221"/>
        <end position="247"/>
    </location>
</feature>
<dbReference type="PANTHER" id="PTHR23513:SF6">
    <property type="entry name" value="MAJOR FACILITATOR SUPERFAMILY ASSOCIATED DOMAIN-CONTAINING PROTEIN"/>
    <property type="match status" value="1"/>
</dbReference>
<dbReference type="Pfam" id="PF07690">
    <property type="entry name" value="MFS_1"/>
    <property type="match status" value="1"/>
</dbReference>
<feature type="transmembrane region" description="Helical" evidence="7">
    <location>
        <begin position="76"/>
        <end position="97"/>
    </location>
</feature>
<dbReference type="InterPro" id="IPR036259">
    <property type="entry name" value="MFS_trans_sf"/>
</dbReference>
<dbReference type="Gene3D" id="1.20.1250.20">
    <property type="entry name" value="MFS general substrate transporter like domains"/>
    <property type="match status" value="1"/>
</dbReference>
<feature type="transmembrane region" description="Helical" evidence="7">
    <location>
        <begin position="259"/>
        <end position="277"/>
    </location>
</feature>
<gene>
    <name evidence="9" type="ORF">O2U02_07825</name>
</gene>
<feature type="transmembrane region" description="Helical" evidence="7">
    <location>
        <begin position="311"/>
        <end position="335"/>
    </location>
</feature>
<evidence type="ECO:0000259" key="8">
    <source>
        <dbReference type="PROSITE" id="PS50850"/>
    </source>
</evidence>
<evidence type="ECO:0000256" key="1">
    <source>
        <dbReference type="ARBA" id="ARBA00004651"/>
    </source>
</evidence>
<dbReference type="InterPro" id="IPR011701">
    <property type="entry name" value="MFS"/>
</dbReference>
<feature type="transmembrane region" description="Helical" evidence="7">
    <location>
        <begin position="12"/>
        <end position="32"/>
    </location>
</feature>
<feature type="transmembrane region" description="Helical" evidence="7">
    <location>
        <begin position="103"/>
        <end position="122"/>
    </location>
</feature>
<evidence type="ECO:0000256" key="5">
    <source>
        <dbReference type="ARBA" id="ARBA00022989"/>
    </source>
</evidence>
<dbReference type="Proteomes" id="UP001224533">
    <property type="component" value="Chromosome"/>
</dbReference>
<evidence type="ECO:0000313" key="10">
    <source>
        <dbReference type="Proteomes" id="UP001224533"/>
    </source>
</evidence>
<feature type="transmembrane region" description="Helical" evidence="7">
    <location>
        <begin position="171"/>
        <end position="190"/>
    </location>
</feature>
<keyword evidence="5 7" id="KW-1133">Transmembrane helix</keyword>
<evidence type="ECO:0000256" key="4">
    <source>
        <dbReference type="ARBA" id="ARBA00022692"/>
    </source>
</evidence>
<name>A0ABD7YTR7_9LACO</name>
<reference evidence="9 10" key="1">
    <citation type="submission" date="2022-12" db="EMBL/GenBank/DDBJ databases">
        <title>Assessment of beneficial effects and identification of host adaptation-associated genes of Ligilactobacillus salivarius isolated from Meles meles.</title>
        <authorList>
            <person name="Wang Y."/>
        </authorList>
    </citation>
    <scope>NUCLEOTIDE SEQUENCE [LARGE SCALE GENOMIC DNA]</scope>
    <source>
        <strain evidence="9 10">S35</strain>
    </source>
</reference>
<sequence length="407" mass="44370">MGDKRFNLFQLLKAGTTTIINALGAAIFTYALSLKLLEITGSALGYGVNIFIGPIIGLILSPVISKVVDKYPRKNVAIVAEIALVICLAIFLIIYPLAVKTNLLVVSVVFVSISNICARFFSISYLSSTPDIVSKDYLQKLNAIQTTGVAIAGIAALPLAGYIYGKIAFEYIILIEIITEILTIFLTVITKFRAHRNEEKAHETGKKLIEILRGNMELTRLTMIAMLLNLAVTSLTIGVPYVVIHVLKYSSVVSGDIQSLYSIGVVLGGAVIAAINIKNITRFIIRLYSSFAVALLILGISLSFFKHETLIIFIVFELILGISTALSDPPLFTYVQEVIPKENLGKVMTFLYTLAQLLTPVGVLIYSTLFAKIDYPTVFLISGIVVNIIVIVVLLFLGKKSKNLGNC</sequence>
<protein>
    <submittedName>
        <fullName evidence="9">MFS transporter</fullName>
    </submittedName>
</protein>
<evidence type="ECO:0000256" key="6">
    <source>
        <dbReference type="ARBA" id="ARBA00023136"/>
    </source>
</evidence>
<evidence type="ECO:0000256" key="3">
    <source>
        <dbReference type="ARBA" id="ARBA00022475"/>
    </source>
</evidence>
<dbReference type="AlphaFoldDB" id="A0ABD7YTR7"/>
<dbReference type="InterPro" id="IPR020846">
    <property type="entry name" value="MFS_dom"/>
</dbReference>
<dbReference type="PANTHER" id="PTHR23513">
    <property type="entry name" value="INTEGRAL MEMBRANE EFFLUX PROTEIN-RELATED"/>
    <property type="match status" value="1"/>
</dbReference>
<feature type="transmembrane region" description="Helical" evidence="7">
    <location>
        <begin position="375"/>
        <end position="397"/>
    </location>
</feature>
<feature type="transmembrane region" description="Helical" evidence="7">
    <location>
        <begin position="44"/>
        <end position="64"/>
    </location>
</feature>
<feature type="transmembrane region" description="Helical" evidence="7">
    <location>
        <begin position="143"/>
        <end position="165"/>
    </location>
</feature>
<keyword evidence="4 7" id="KW-0812">Transmembrane</keyword>
<organism evidence="9 10">
    <name type="scientific">Ligilactobacillus salivarius</name>
    <dbReference type="NCBI Taxonomy" id="1624"/>
    <lineage>
        <taxon>Bacteria</taxon>
        <taxon>Bacillati</taxon>
        <taxon>Bacillota</taxon>
        <taxon>Bacilli</taxon>
        <taxon>Lactobacillales</taxon>
        <taxon>Lactobacillaceae</taxon>
        <taxon>Ligilactobacillus</taxon>
    </lineage>
</organism>
<evidence type="ECO:0000256" key="7">
    <source>
        <dbReference type="SAM" id="Phobius"/>
    </source>
</evidence>
<dbReference type="GO" id="GO:0005886">
    <property type="term" value="C:plasma membrane"/>
    <property type="evidence" value="ECO:0007669"/>
    <property type="project" value="UniProtKB-SubCell"/>
</dbReference>
<proteinExistence type="predicted"/>
<dbReference type="EMBL" id="CP114509">
    <property type="protein sequence ID" value="WHS17367.1"/>
    <property type="molecule type" value="Genomic_DNA"/>
</dbReference>
<dbReference type="PROSITE" id="PS50850">
    <property type="entry name" value="MFS"/>
    <property type="match status" value="1"/>
</dbReference>
<keyword evidence="2" id="KW-0813">Transport</keyword>
<keyword evidence="6 7" id="KW-0472">Membrane</keyword>
<evidence type="ECO:0000256" key="2">
    <source>
        <dbReference type="ARBA" id="ARBA00022448"/>
    </source>
</evidence>
<feature type="domain" description="Major facilitator superfamily (MFS) profile" evidence="8">
    <location>
        <begin position="217"/>
        <end position="407"/>
    </location>
</feature>